<organism evidence="5 6">
    <name type="scientific">Podila minutissima</name>
    <dbReference type="NCBI Taxonomy" id="64525"/>
    <lineage>
        <taxon>Eukaryota</taxon>
        <taxon>Fungi</taxon>
        <taxon>Fungi incertae sedis</taxon>
        <taxon>Mucoromycota</taxon>
        <taxon>Mortierellomycotina</taxon>
        <taxon>Mortierellomycetes</taxon>
        <taxon>Mortierellales</taxon>
        <taxon>Mortierellaceae</taxon>
        <taxon>Podila</taxon>
    </lineage>
</organism>
<comment type="caution">
    <text evidence="5">The sequence shown here is derived from an EMBL/GenBank/DDBJ whole genome shotgun (WGS) entry which is preliminary data.</text>
</comment>
<reference evidence="5" key="1">
    <citation type="journal article" date="2020" name="Fungal Divers.">
        <title>Resolving the Mortierellaceae phylogeny through synthesis of multi-gene phylogenetics and phylogenomics.</title>
        <authorList>
            <person name="Vandepol N."/>
            <person name="Liber J."/>
            <person name="Desiro A."/>
            <person name="Na H."/>
            <person name="Kennedy M."/>
            <person name="Barry K."/>
            <person name="Grigoriev I.V."/>
            <person name="Miller A.N."/>
            <person name="O'Donnell K."/>
            <person name="Stajich J.E."/>
            <person name="Bonito G."/>
        </authorList>
    </citation>
    <scope>NUCLEOTIDE SEQUENCE</scope>
    <source>
        <strain evidence="5">NVP1</strain>
    </source>
</reference>
<evidence type="ECO:0000313" key="5">
    <source>
        <dbReference type="EMBL" id="KAF9313348.1"/>
    </source>
</evidence>
<evidence type="ECO:0000256" key="3">
    <source>
        <dbReference type="ARBA" id="ARBA00022525"/>
    </source>
</evidence>
<accession>A0A9P5SBX6</accession>
<evidence type="ECO:0000256" key="1">
    <source>
        <dbReference type="ARBA" id="ARBA00004340"/>
    </source>
</evidence>
<sequence length="111" mass="12318">MTDNHLSLFCLVDGESTSNAFPVEVESTKTIGDFKKLIKSEIPDTFNGVDAKDLTLWRVSIPITDDDDIPILLNNVTSGKKKLGLATRLSKVFPEELPEETVHIIVQRPPL</sequence>
<dbReference type="EMBL" id="JAAAUY010002302">
    <property type="protein sequence ID" value="KAF9313348.1"/>
    <property type="molecule type" value="Genomic_DNA"/>
</dbReference>
<evidence type="ECO:0000256" key="2">
    <source>
        <dbReference type="ARBA" id="ARBA00004613"/>
    </source>
</evidence>
<comment type="subcellular location">
    <subcellularLocation>
        <location evidence="1">Host cell</location>
    </subcellularLocation>
    <subcellularLocation>
        <location evidence="2">Secreted</location>
    </subcellularLocation>
</comment>
<keyword evidence="6" id="KW-1185">Reference proteome</keyword>
<keyword evidence="3" id="KW-0964">Secreted</keyword>
<dbReference type="AlphaFoldDB" id="A0A9P5SBX6"/>
<dbReference type="GO" id="GO:0043657">
    <property type="term" value="C:host cell"/>
    <property type="evidence" value="ECO:0007669"/>
    <property type="project" value="UniProtKB-SubCell"/>
</dbReference>
<proteinExistence type="predicted"/>
<evidence type="ECO:0000313" key="6">
    <source>
        <dbReference type="Proteomes" id="UP000696485"/>
    </source>
</evidence>
<dbReference type="InterPro" id="IPR045379">
    <property type="entry name" value="Crinkler_N"/>
</dbReference>
<dbReference type="GO" id="GO:0005576">
    <property type="term" value="C:extracellular region"/>
    <property type="evidence" value="ECO:0007669"/>
    <property type="project" value="UniProtKB-SubCell"/>
</dbReference>
<feature type="non-terminal residue" evidence="5">
    <location>
        <position position="111"/>
    </location>
</feature>
<feature type="domain" description="Crinkler effector protein N-terminal" evidence="4">
    <location>
        <begin position="6"/>
        <end position="107"/>
    </location>
</feature>
<evidence type="ECO:0000259" key="4">
    <source>
        <dbReference type="Pfam" id="PF20147"/>
    </source>
</evidence>
<gene>
    <name evidence="5" type="ORF">BG006_004179</name>
</gene>
<dbReference type="Pfam" id="PF20147">
    <property type="entry name" value="Crinkler"/>
    <property type="match status" value="1"/>
</dbReference>
<dbReference type="Proteomes" id="UP000696485">
    <property type="component" value="Unassembled WGS sequence"/>
</dbReference>
<protein>
    <recommendedName>
        <fullName evidence="4">Crinkler effector protein N-terminal domain-containing protein</fullName>
    </recommendedName>
</protein>
<name>A0A9P5SBX6_9FUNG</name>